<dbReference type="Proteomes" id="UP000007519">
    <property type="component" value="Chromosome"/>
</dbReference>
<feature type="region of interest" description="Disordered" evidence="2">
    <location>
        <begin position="1"/>
        <end position="21"/>
    </location>
</feature>
<dbReference type="CDD" id="cd02947">
    <property type="entry name" value="TRX_family"/>
    <property type="match status" value="1"/>
</dbReference>
<dbReference type="GO" id="GO:0006950">
    <property type="term" value="P:response to stress"/>
    <property type="evidence" value="ECO:0007669"/>
    <property type="project" value="UniProtKB-ARBA"/>
</dbReference>
<feature type="transmembrane region" description="Helical" evidence="3">
    <location>
        <begin position="37"/>
        <end position="56"/>
    </location>
</feature>
<name>H6L473_SAPGL</name>
<dbReference type="Gene3D" id="1.25.40.10">
    <property type="entry name" value="Tetratricopeptide repeat domain"/>
    <property type="match status" value="1"/>
</dbReference>
<dbReference type="Gene3D" id="3.40.30.10">
    <property type="entry name" value="Glutaredoxin"/>
    <property type="match status" value="2"/>
</dbReference>
<dbReference type="Pfam" id="PF13899">
    <property type="entry name" value="Thioredoxin_7"/>
    <property type="match status" value="1"/>
</dbReference>
<dbReference type="SUPFAM" id="SSF48452">
    <property type="entry name" value="TPR-like"/>
    <property type="match status" value="1"/>
</dbReference>
<dbReference type="GO" id="GO:0005737">
    <property type="term" value="C:cytoplasm"/>
    <property type="evidence" value="ECO:0007669"/>
    <property type="project" value="TreeGrafter"/>
</dbReference>
<feature type="domain" description="Thioredoxin" evidence="4">
    <location>
        <begin position="421"/>
        <end position="550"/>
    </location>
</feature>
<dbReference type="eggNOG" id="COG4232">
    <property type="taxonomic scope" value="Bacteria"/>
</dbReference>
<dbReference type="HOGENOM" id="CLU_363649_0_0_10"/>
<reference evidence="5 6" key="1">
    <citation type="journal article" date="2012" name="Stand. Genomic Sci.">
        <title>Complete genome sequencing and analysis of Saprospira grandis str. Lewin, a predatory marine bacterium.</title>
        <authorList>
            <person name="Saw J.H."/>
            <person name="Yuryev A."/>
            <person name="Kanbe M."/>
            <person name="Hou S."/>
            <person name="Young A.G."/>
            <person name="Aizawa S."/>
            <person name="Alam M."/>
        </authorList>
    </citation>
    <scope>NUCLEOTIDE SEQUENCE [LARGE SCALE GENOMIC DNA]</scope>
    <source>
        <strain evidence="5 6">Lewin</strain>
    </source>
</reference>
<keyword evidence="3" id="KW-1133">Transmembrane helix</keyword>
<dbReference type="GO" id="GO:0015035">
    <property type="term" value="F:protein-disulfide reductase activity"/>
    <property type="evidence" value="ECO:0007669"/>
    <property type="project" value="TreeGrafter"/>
</dbReference>
<feature type="coiled-coil region" evidence="1">
    <location>
        <begin position="766"/>
        <end position="793"/>
    </location>
</feature>
<dbReference type="EMBL" id="CP002831">
    <property type="protein sequence ID" value="AFC25057.1"/>
    <property type="molecule type" value="Genomic_DNA"/>
</dbReference>
<keyword evidence="1" id="KW-0175">Coiled coil</keyword>
<accession>H6L473</accession>
<evidence type="ECO:0000313" key="6">
    <source>
        <dbReference type="Proteomes" id="UP000007519"/>
    </source>
</evidence>
<dbReference type="AlphaFoldDB" id="H6L473"/>
<dbReference type="PANTHER" id="PTHR45663">
    <property type="entry name" value="GEO12009P1"/>
    <property type="match status" value="1"/>
</dbReference>
<organism evidence="5 6">
    <name type="scientific">Saprospira grandis (strain Lewin)</name>
    <dbReference type="NCBI Taxonomy" id="984262"/>
    <lineage>
        <taxon>Bacteria</taxon>
        <taxon>Pseudomonadati</taxon>
        <taxon>Bacteroidota</taxon>
        <taxon>Saprospiria</taxon>
        <taxon>Saprospirales</taxon>
        <taxon>Saprospiraceae</taxon>
        <taxon>Saprospira</taxon>
    </lineage>
</organism>
<dbReference type="SUPFAM" id="SSF52833">
    <property type="entry name" value="Thioredoxin-like"/>
    <property type="match status" value="2"/>
</dbReference>
<dbReference type="InterPro" id="IPR013766">
    <property type="entry name" value="Thioredoxin_domain"/>
</dbReference>
<evidence type="ECO:0000259" key="4">
    <source>
        <dbReference type="PROSITE" id="PS51352"/>
    </source>
</evidence>
<protein>
    <submittedName>
        <fullName evidence="5">Disulfide-isomerase</fullName>
    </submittedName>
</protein>
<evidence type="ECO:0000313" key="5">
    <source>
        <dbReference type="EMBL" id="AFC25057.1"/>
    </source>
</evidence>
<keyword evidence="6" id="KW-1185">Reference proteome</keyword>
<dbReference type="KEGG" id="sgn:SGRA_2328"/>
<dbReference type="STRING" id="984262.SGRA_2328"/>
<evidence type="ECO:0000256" key="1">
    <source>
        <dbReference type="SAM" id="Coils"/>
    </source>
</evidence>
<sequence>MGRANSEPPHSPTRPQGGAAPNQNNYPLIHNYIRMKLLISWSLALFMLFSAGQSWAQGIKFSEGQWADILAKAKKEKKMIFVDAYAVWCGPCKWMAKNSFPDEAVGELFNAKFINYKFDMEKGEGPEFAKTHKVRAYPTLLFFSAEGELVHKVMGAKDAEALLEDGQAAIDPKKQLYTLQKQYQSKKGLGKGEMKNYLDALMNGGDYAGAQEVAQKQLEEAEEVNWPQEENFSLIEELFADQSSPIYDKVLAKKADFVKALGEEKVNNYLKAGLEAGMRKIAQEQQEKPYLLYKERIKSILGEKEAAASISLLDLQYYFRTPQRDQYLHAYLNEHCENAQMLNSYAWSYFEQKEEEKLLSMAYSWAKKSVALAPGFANTDTEANLAFKLKRYGEAKKAAEKSIALGKENGDDVSETEALLKKIEEKMPKSANGINFTEGSWEEIKALALKENKMIFVDAYAVWCGPCKWLSKKIFTQPQVGQHFDANYISYKFDMEKGEGPAFAEKHGVQAYPTLLFFSADGELLHKTVGAPDAPQLIAESQKALDPNKQLFSLKKRYEKGDRQPEFLRNYIKALDAAYESNVEETRLYLGLIPEAEWKQSEHFEIMMLTEVGFEQKYFDYILAHKEEFVAENGEETVEEYMKGALMSQVHLVGEAQNGKGTKSQEYKQLVKNLNEGLSKDLAAYYTAMLNTIIHNGTKKEFKYLNIMLLEHSDSWQELNEVAWSYFQTEDSKKKLKAALKWINKSIELEENYYNVDTKANLLHKLGKKKEALATAEKAVELAKAQGMEAEETKALIEKIKG</sequence>
<dbReference type="InterPro" id="IPR011990">
    <property type="entry name" value="TPR-like_helical_dom_sf"/>
</dbReference>
<keyword evidence="3" id="KW-0472">Membrane</keyword>
<proteinExistence type="predicted"/>
<feature type="domain" description="Thioredoxin" evidence="4">
    <location>
        <begin position="37"/>
        <end position="175"/>
    </location>
</feature>
<keyword evidence="3" id="KW-0812">Transmembrane</keyword>
<dbReference type="PANTHER" id="PTHR45663:SF11">
    <property type="entry name" value="GEO12009P1"/>
    <property type="match status" value="1"/>
</dbReference>
<dbReference type="Pfam" id="PF00085">
    <property type="entry name" value="Thioredoxin"/>
    <property type="match status" value="1"/>
</dbReference>
<dbReference type="PROSITE" id="PS51352">
    <property type="entry name" value="THIOREDOXIN_2"/>
    <property type="match status" value="2"/>
</dbReference>
<gene>
    <name evidence="5" type="ordered locus">SGRA_2328</name>
</gene>
<evidence type="ECO:0000256" key="3">
    <source>
        <dbReference type="SAM" id="Phobius"/>
    </source>
</evidence>
<evidence type="ECO:0000256" key="2">
    <source>
        <dbReference type="SAM" id="MobiDB-lite"/>
    </source>
</evidence>
<dbReference type="InterPro" id="IPR036249">
    <property type="entry name" value="Thioredoxin-like_sf"/>
</dbReference>